<proteinExistence type="predicted"/>
<dbReference type="GO" id="GO:0003676">
    <property type="term" value="F:nucleic acid binding"/>
    <property type="evidence" value="ECO:0007669"/>
    <property type="project" value="InterPro"/>
</dbReference>
<dbReference type="AlphaFoldDB" id="A0AA97GTJ6"/>
<reference evidence="2" key="1">
    <citation type="submission" date="2023-06" db="EMBL/GenBank/DDBJ databases">
        <title>Gordonia sp. nov. and Pseudochrobactrum sp. nov., two species isolated from the burying beetle Nicrophorus vespilloides.</title>
        <authorList>
            <person name="Poehlein A."/>
            <person name="Guzman J."/>
            <person name="Daniel R."/>
            <person name="Vilcinskas A."/>
        </authorList>
    </citation>
    <scope>NUCLEOTIDE SEQUENCE</scope>
    <source>
        <strain evidence="2">MP11Mi</strain>
    </source>
</reference>
<dbReference type="RefSeq" id="WP_420040972.1">
    <property type="nucleotide sequence ID" value="NZ_CP128986.1"/>
</dbReference>
<dbReference type="EMBL" id="CP128986">
    <property type="protein sequence ID" value="WOC11681.1"/>
    <property type="molecule type" value="Genomic_DNA"/>
</dbReference>
<dbReference type="Gene3D" id="2.40.50.90">
    <property type="match status" value="1"/>
</dbReference>
<organism evidence="2">
    <name type="scientific">Gordonia sp. MP11Mi</name>
    <dbReference type="NCBI Taxonomy" id="3022769"/>
    <lineage>
        <taxon>Bacteria</taxon>
        <taxon>Bacillati</taxon>
        <taxon>Actinomycetota</taxon>
        <taxon>Actinomycetes</taxon>
        <taxon>Mycobacteriales</taxon>
        <taxon>Gordoniaceae</taxon>
        <taxon>Gordonia</taxon>
    </lineage>
</organism>
<protein>
    <recommendedName>
        <fullName evidence="1">TNase-like domain-containing protein</fullName>
    </recommendedName>
</protein>
<dbReference type="InterPro" id="IPR002071">
    <property type="entry name" value="Thermonucl_AS"/>
</dbReference>
<dbReference type="InterPro" id="IPR016071">
    <property type="entry name" value="Staphylococal_nuclease_OB-fold"/>
</dbReference>
<dbReference type="GO" id="GO:0004518">
    <property type="term" value="F:nuclease activity"/>
    <property type="evidence" value="ECO:0007669"/>
    <property type="project" value="InterPro"/>
</dbReference>
<feature type="domain" description="TNase-like" evidence="1">
    <location>
        <begin position="70"/>
        <end position="112"/>
    </location>
</feature>
<evidence type="ECO:0000313" key="2">
    <source>
        <dbReference type="EMBL" id="WOC11681.1"/>
    </source>
</evidence>
<name>A0AA97GTJ6_9ACTN</name>
<accession>A0AA97GTJ6</accession>
<dbReference type="SUPFAM" id="SSF50199">
    <property type="entry name" value="Staphylococcal nuclease"/>
    <property type="match status" value="1"/>
</dbReference>
<dbReference type="PROSITE" id="PS51257">
    <property type="entry name" value="PROKAR_LIPOPROTEIN"/>
    <property type="match status" value="1"/>
</dbReference>
<evidence type="ECO:0000259" key="1">
    <source>
        <dbReference type="Pfam" id="PF00565"/>
    </source>
</evidence>
<dbReference type="Pfam" id="PF00565">
    <property type="entry name" value="SNase"/>
    <property type="match status" value="1"/>
</dbReference>
<sequence>MHRWNTGDSGQDRQYFATQMTLLVGCGAIASSNTPLPATRPAESMSGPVTVRNVVDGDTIDVQTVRGVERVRLIGVDAPETKKPRTPVQCWGVEATRTMRSLVEDRYVQLEYDNVAGHTTSTGARSHTSGSITP</sequence>
<dbReference type="PROSITE" id="PS01123">
    <property type="entry name" value="TNASE_1"/>
    <property type="match status" value="1"/>
</dbReference>
<dbReference type="InterPro" id="IPR035437">
    <property type="entry name" value="SNase_OB-fold_sf"/>
</dbReference>
<gene>
    <name evidence="2" type="ORF">MP11Mi_07580</name>
</gene>